<sequence>MERNSNDLKEKKARGCESGESDAVCKNCGLVPIFNNDLDLYSAAAAVAAARAGCMGEAGRVSSAVRNKKRVSVGDCDGEQHSAMVLSIHTAMPRAMLRRDRKEMPLFYIVIIMFPKFISDAYAWD</sequence>
<keyword evidence="3" id="KW-1185">Reference proteome</keyword>
<dbReference type="Proteomes" id="UP000735302">
    <property type="component" value="Unassembled WGS sequence"/>
</dbReference>
<evidence type="ECO:0000313" key="2">
    <source>
        <dbReference type="EMBL" id="GFN79841.1"/>
    </source>
</evidence>
<evidence type="ECO:0000313" key="3">
    <source>
        <dbReference type="Proteomes" id="UP000735302"/>
    </source>
</evidence>
<gene>
    <name evidence="2" type="ORF">PoB_000634700</name>
</gene>
<reference evidence="2 3" key="1">
    <citation type="journal article" date="2021" name="Elife">
        <title>Chloroplast acquisition without the gene transfer in kleptoplastic sea slugs, Plakobranchus ocellatus.</title>
        <authorList>
            <person name="Maeda T."/>
            <person name="Takahashi S."/>
            <person name="Yoshida T."/>
            <person name="Shimamura S."/>
            <person name="Takaki Y."/>
            <person name="Nagai Y."/>
            <person name="Toyoda A."/>
            <person name="Suzuki Y."/>
            <person name="Arimoto A."/>
            <person name="Ishii H."/>
            <person name="Satoh N."/>
            <person name="Nishiyama T."/>
            <person name="Hasebe M."/>
            <person name="Maruyama T."/>
            <person name="Minagawa J."/>
            <person name="Obokata J."/>
            <person name="Shigenobu S."/>
        </authorList>
    </citation>
    <scope>NUCLEOTIDE SEQUENCE [LARGE SCALE GENOMIC DNA]</scope>
</reference>
<dbReference type="AlphaFoldDB" id="A0AAV3YBN6"/>
<proteinExistence type="predicted"/>
<protein>
    <submittedName>
        <fullName evidence="2">Uncharacterized protein</fullName>
    </submittedName>
</protein>
<dbReference type="EMBL" id="BLXT01000744">
    <property type="protein sequence ID" value="GFN79841.1"/>
    <property type="molecule type" value="Genomic_DNA"/>
</dbReference>
<accession>A0AAV3YBN6</accession>
<feature type="transmembrane region" description="Helical" evidence="1">
    <location>
        <begin position="106"/>
        <end position="124"/>
    </location>
</feature>
<name>A0AAV3YBN6_9GAST</name>
<keyword evidence="1" id="KW-0472">Membrane</keyword>
<organism evidence="2 3">
    <name type="scientific">Plakobranchus ocellatus</name>
    <dbReference type="NCBI Taxonomy" id="259542"/>
    <lineage>
        <taxon>Eukaryota</taxon>
        <taxon>Metazoa</taxon>
        <taxon>Spiralia</taxon>
        <taxon>Lophotrochozoa</taxon>
        <taxon>Mollusca</taxon>
        <taxon>Gastropoda</taxon>
        <taxon>Heterobranchia</taxon>
        <taxon>Euthyneura</taxon>
        <taxon>Panpulmonata</taxon>
        <taxon>Sacoglossa</taxon>
        <taxon>Placobranchoidea</taxon>
        <taxon>Plakobranchidae</taxon>
        <taxon>Plakobranchus</taxon>
    </lineage>
</organism>
<comment type="caution">
    <text evidence="2">The sequence shown here is derived from an EMBL/GenBank/DDBJ whole genome shotgun (WGS) entry which is preliminary data.</text>
</comment>
<evidence type="ECO:0000256" key="1">
    <source>
        <dbReference type="SAM" id="Phobius"/>
    </source>
</evidence>
<keyword evidence="1" id="KW-1133">Transmembrane helix</keyword>
<keyword evidence="1" id="KW-0812">Transmembrane</keyword>